<dbReference type="AlphaFoldDB" id="A0A1H7L251"/>
<feature type="transmembrane region" description="Helical" evidence="1">
    <location>
        <begin position="6"/>
        <end position="28"/>
    </location>
</feature>
<keyword evidence="1" id="KW-0812">Transmembrane</keyword>
<evidence type="ECO:0000313" key="3">
    <source>
        <dbReference type="Proteomes" id="UP000183015"/>
    </source>
</evidence>
<gene>
    <name evidence="2" type="ORF">SAMN05414137_104308</name>
</gene>
<sequence>MMILAMIGFSIAVIAICTGLLVFMMGGLKFPDEGRSKP</sequence>
<organism evidence="2 3">
    <name type="scientific">Streptacidiphilus jiangxiensis</name>
    <dbReference type="NCBI Taxonomy" id="235985"/>
    <lineage>
        <taxon>Bacteria</taxon>
        <taxon>Bacillati</taxon>
        <taxon>Actinomycetota</taxon>
        <taxon>Actinomycetes</taxon>
        <taxon>Kitasatosporales</taxon>
        <taxon>Streptomycetaceae</taxon>
        <taxon>Streptacidiphilus</taxon>
    </lineage>
</organism>
<evidence type="ECO:0000313" key="2">
    <source>
        <dbReference type="EMBL" id="SEK93101.1"/>
    </source>
</evidence>
<keyword evidence="1" id="KW-1133">Transmembrane helix</keyword>
<proteinExistence type="predicted"/>
<dbReference type="STRING" id="235985.SAMN05414137_104308"/>
<keyword evidence="3" id="KW-1185">Reference proteome</keyword>
<reference evidence="3" key="1">
    <citation type="submission" date="2016-10" db="EMBL/GenBank/DDBJ databases">
        <authorList>
            <person name="Varghese N."/>
        </authorList>
    </citation>
    <scope>NUCLEOTIDE SEQUENCE [LARGE SCALE GENOMIC DNA]</scope>
    <source>
        <strain evidence="3">DSM 45096 / BCRC 16803 / CGMCC 4.1857 / CIP 109030 / JCM 12277 / KCTC 19219 / NBRC 100920 / 33214</strain>
    </source>
</reference>
<accession>A0A1H7L251</accession>
<dbReference type="Proteomes" id="UP000183015">
    <property type="component" value="Unassembled WGS sequence"/>
</dbReference>
<name>A0A1H7L251_STRJI</name>
<evidence type="ECO:0000256" key="1">
    <source>
        <dbReference type="SAM" id="Phobius"/>
    </source>
</evidence>
<protein>
    <submittedName>
        <fullName evidence="2">Uncharacterized protein</fullName>
    </submittedName>
</protein>
<dbReference type="EMBL" id="FOAZ01000004">
    <property type="protein sequence ID" value="SEK93101.1"/>
    <property type="molecule type" value="Genomic_DNA"/>
</dbReference>
<keyword evidence="1" id="KW-0472">Membrane</keyword>